<dbReference type="OMA" id="NHKKGAE"/>
<evidence type="ECO:0000313" key="10">
    <source>
        <dbReference type="Proteomes" id="UP000019118"/>
    </source>
</evidence>
<evidence type="ECO:0000259" key="7">
    <source>
        <dbReference type="PROSITE" id="PS51225"/>
    </source>
</evidence>
<keyword evidence="4 5" id="KW-0472">Membrane</keyword>
<feature type="transmembrane region" description="Helical" evidence="6">
    <location>
        <begin position="70"/>
        <end position="91"/>
    </location>
</feature>
<dbReference type="EnsemblMetazoa" id="XM_019898915.1">
    <property type="protein sequence ID" value="XP_019754474.1"/>
    <property type="gene ID" value="LOC109533571"/>
</dbReference>
<dbReference type="InterPro" id="IPR050578">
    <property type="entry name" value="MARVEL-CKLF_proteins"/>
</dbReference>
<evidence type="ECO:0000256" key="6">
    <source>
        <dbReference type="SAM" id="Phobius"/>
    </source>
</evidence>
<dbReference type="OrthoDB" id="10028364at2759"/>
<dbReference type="Pfam" id="PF01284">
    <property type="entry name" value="MARVEL"/>
    <property type="match status" value="1"/>
</dbReference>
<evidence type="ECO:0000256" key="1">
    <source>
        <dbReference type="ARBA" id="ARBA00004141"/>
    </source>
</evidence>
<feature type="transmembrane region" description="Helical" evidence="6">
    <location>
        <begin position="103"/>
        <end position="125"/>
    </location>
</feature>
<comment type="subcellular location">
    <subcellularLocation>
        <location evidence="1">Membrane</location>
        <topology evidence="1">Multi-pass membrane protein</topology>
    </subcellularLocation>
</comment>
<evidence type="ECO:0000313" key="9">
    <source>
        <dbReference type="EnsemblMetazoa" id="XP_019754474.1"/>
    </source>
</evidence>
<gene>
    <name evidence="9" type="primary">109533571</name>
    <name evidence="8" type="ORF">YQE_03059</name>
</gene>
<proteinExistence type="predicted"/>
<evidence type="ECO:0000256" key="2">
    <source>
        <dbReference type="ARBA" id="ARBA00022692"/>
    </source>
</evidence>
<dbReference type="EnsemblMetazoa" id="XM_019898916.1">
    <property type="protein sequence ID" value="XP_019754475.1"/>
    <property type="gene ID" value="LOC109533571"/>
</dbReference>
<name>N6UFL6_DENPD</name>
<dbReference type="PANTHER" id="PTHR22776">
    <property type="entry name" value="MARVEL-CONTAINING POTENTIAL LIPID RAFT-ASSOCIATED PROTEIN"/>
    <property type="match status" value="1"/>
</dbReference>
<accession>N6UFL6</accession>
<dbReference type="AlphaFoldDB" id="N6UFL6"/>
<dbReference type="PANTHER" id="PTHR22776:SF49">
    <property type="entry name" value="MARVEL DOMAIN-CONTAINING PROTEIN"/>
    <property type="match status" value="1"/>
</dbReference>
<reference evidence="9" key="2">
    <citation type="submission" date="2024-08" db="UniProtKB">
        <authorList>
            <consortium name="EnsemblMetazoa"/>
        </authorList>
    </citation>
    <scope>IDENTIFICATION</scope>
</reference>
<keyword evidence="10" id="KW-1185">Reference proteome</keyword>
<dbReference type="EMBL" id="KB740510">
    <property type="protein sequence ID" value="ENN80520.1"/>
    <property type="molecule type" value="Genomic_DNA"/>
</dbReference>
<sequence length="184" mass="20398">MADPGFPGQHTTTTTIKSSNTTVDTTIRFDSAYIRTIPGYLKIAEIALNLLGFICIEASGGFAYHSRGAWFNFVAMTGFWITGILLGFYLFHIIERFYKIPWIQFELGYCALWAGLYLIAASLAVSYAIEAYIAAGFFGFCAMIVYGIDAFYKYQALKTGQLAQGDRMISRQSTTTVTTPSAYP</sequence>
<evidence type="ECO:0000256" key="4">
    <source>
        <dbReference type="ARBA" id="ARBA00023136"/>
    </source>
</evidence>
<dbReference type="GO" id="GO:0016020">
    <property type="term" value="C:membrane"/>
    <property type="evidence" value="ECO:0007669"/>
    <property type="project" value="UniProtKB-SubCell"/>
</dbReference>
<evidence type="ECO:0000256" key="5">
    <source>
        <dbReference type="PROSITE-ProRule" id="PRU00581"/>
    </source>
</evidence>
<reference evidence="8 10" key="1">
    <citation type="journal article" date="2013" name="Genome Biol.">
        <title>Draft genome of the mountain pine beetle, Dendroctonus ponderosae Hopkins, a major forest pest.</title>
        <authorList>
            <person name="Keeling C.I."/>
            <person name="Yuen M.M."/>
            <person name="Liao N.Y."/>
            <person name="Docking T.R."/>
            <person name="Chan S.K."/>
            <person name="Taylor G.A."/>
            <person name="Palmquist D.L."/>
            <person name="Jackman S.D."/>
            <person name="Nguyen A."/>
            <person name="Li M."/>
            <person name="Henderson H."/>
            <person name="Janes J.K."/>
            <person name="Zhao Y."/>
            <person name="Pandoh P."/>
            <person name="Moore R."/>
            <person name="Sperling F.A."/>
            <person name="Huber D.P."/>
            <person name="Birol I."/>
            <person name="Jones S.J."/>
            <person name="Bohlmann J."/>
        </authorList>
    </citation>
    <scope>NUCLEOTIDE SEQUENCE</scope>
</reference>
<feature type="domain" description="MARVEL" evidence="7">
    <location>
        <begin position="33"/>
        <end position="158"/>
    </location>
</feature>
<dbReference type="PROSITE" id="PS51225">
    <property type="entry name" value="MARVEL"/>
    <property type="match status" value="1"/>
</dbReference>
<dbReference type="InterPro" id="IPR008253">
    <property type="entry name" value="Marvel"/>
</dbReference>
<evidence type="ECO:0000256" key="3">
    <source>
        <dbReference type="ARBA" id="ARBA00022989"/>
    </source>
</evidence>
<keyword evidence="2 5" id="KW-0812">Transmembrane</keyword>
<organism evidence="8">
    <name type="scientific">Dendroctonus ponderosae</name>
    <name type="common">Mountain pine beetle</name>
    <dbReference type="NCBI Taxonomy" id="77166"/>
    <lineage>
        <taxon>Eukaryota</taxon>
        <taxon>Metazoa</taxon>
        <taxon>Ecdysozoa</taxon>
        <taxon>Arthropoda</taxon>
        <taxon>Hexapoda</taxon>
        <taxon>Insecta</taxon>
        <taxon>Pterygota</taxon>
        <taxon>Neoptera</taxon>
        <taxon>Endopterygota</taxon>
        <taxon>Coleoptera</taxon>
        <taxon>Polyphaga</taxon>
        <taxon>Cucujiformia</taxon>
        <taxon>Curculionidae</taxon>
        <taxon>Scolytinae</taxon>
        <taxon>Dendroctonus</taxon>
    </lineage>
</organism>
<protein>
    <recommendedName>
        <fullName evidence="7">MARVEL domain-containing protein</fullName>
    </recommendedName>
</protein>
<feature type="non-terminal residue" evidence="8">
    <location>
        <position position="1"/>
    </location>
</feature>
<feature type="transmembrane region" description="Helical" evidence="6">
    <location>
        <begin position="131"/>
        <end position="152"/>
    </location>
</feature>
<dbReference type="HOGENOM" id="CLU_090110_0_0_1"/>
<dbReference type="Proteomes" id="UP000019118">
    <property type="component" value="Unassembled WGS sequence"/>
</dbReference>
<evidence type="ECO:0000313" key="8">
    <source>
        <dbReference type="EMBL" id="ENN80520.1"/>
    </source>
</evidence>
<keyword evidence="3 6" id="KW-1133">Transmembrane helix</keyword>